<dbReference type="AlphaFoldDB" id="A0A6G0Y1N6"/>
<evidence type="ECO:0000313" key="3">
    <source>
        <dbReference type="EMBL" id="KAF0747382.1"/>
    </source>
</evidence>
<dbReference type="InterPro" id="IPR018289">
    <property type="entry name" value="MULE_transposase_dom"/>
</dbReference>
<keyword evidence="4" id="KW-1185">Reference proteome</keyword>
<evidence type="ECO:0000259" key="2">
    <source>
        <dbReference type="Pfam" id="PF10551"/>
    </source>
</evidence>
<dbReference type="PANTHER" id="PTHR35385">
    <property type="entry name" value="PROTEIN B, PUTATIVE-RELATED-RELATED"/>
    <property type="match status" value="1"/>
</dbReference>
<feature type="domain" description="MULE transposase" evidence="2">
    <location>
        <begin position="178"/>
        <end position="261"/>
    </location>
</feature>
<comment type="caution">
    <text evidence="3">The sequence shown here is derived from an EMBL/GenBank/DDBJ whole genome shotgun (WGS) entry which is preliminary data.</text>
</comment>
<evidence type="ECO:0000256" key="1">
    <source>
        <dbReference type="SAM" id="MobiDB-lite"/>
    </source>
</evidence>
<organism evidence="3 4">
    <name type="scientific">Aphis craccivora</name>
    <name type="common">Cowpea aphid</name>
    <dbReference type="NCBI Taxonomy" id="307492"/>
    <lineage>
        <taxon>Eukaryota</taxon>
        <taxon>Metazoa</taxon>
        <taxon>Ecdysozoa</taxon>
        <taxon>Arthropoda</taxon>
        <taxon>Hexapoda</taxon>
        <taxon>Insecta</taxon>
        <taxon>Pterygota</taxon>
        <taxon>Neoptera</taxon>
        <taxon>Paraneoptera</taxon>
        <taxon>Hemiptera</taxon>
        <taxon>Sternorrhyncha</taxon>
        <taxon>Aphidomorpha</taxon>
        <taxon>Aphidoidea</taxon>
        <taxon>Aphididae</taxon>
        <taxon>Aphidini</taxon>
        <taxon>Aphis</taxon>
        <taxon>Aphis</taxon>
    </lineage>
</organism>
<dbReference type="Pfam" id="PF10551">
    <property type="entry name" value="MULE"/>
    <property type="match status" value="1"/>
</dbReference>
<accession>A0A6G0Y1N6</accession>
<gene>
    <name evidence="3" type="ORF">FWK35_00030795</name>
</gene>
<sequence>MMGIINFCYYLKLIRKKFVCHHSGFNKVPNEKNIKGNSKNTQCSAYILCKIKLDTPWTRKTDSFVKDGLLASIKIYSCHSHTLKTAEALRFLPAKKSLQDTFIEYFNNGMGIIESTKFHEHKKKKYYENQDIIVNFKEDPFAVVIITSMMKRAHMLRTSSDIIFVDTTSACDPQNHAITFMLAPCAAGAVPLAIIITKGQTYDAYKVGFSLAKEALPSNHSFGCIGYPKIFMTDNSLAEINALNHNWPSSKHLLCVFHVLQAVWRWLWETKNKIPKEKRKYIMKSFQKVLFKWCLAWRNEVVRGHQTNNYSEITIRIFKDVVLSRVKAYNVIALIDFVCTVLNDYYCQRFREFANSRSSKARLFLQAQLKKANDIKPENISQLSETEYIIIMSSDETYEVNTKLVYVHVTRHKTNLVPIMILTTYTNLHTKNDNTSKEDQLTLTEVSEVITQEPISVSMECIVTLMNNLNNKYGSSVSGLQQLETRLKKINSEGTWETFLHTAGSSSVPLRKRSGCAIKVQPTSIARRSITLTRGSKRFPVGRPANGENKTQKKKKKSRE</sequence>
<feature type="region of interest" description="Disordered" evidence="1">
    <location>
        <begin position="533"/>
        <end position="560"/>
    </location>
</feature>
<proteinExistence type="predicted"/>
<name>A0A6G0Y1N6_APHCR</name>
<evidence type="ECO:0000313" key="4">
    <source>
        <dbReference type="Proteomes" id="UP000478052"/>
    </source>
</evidence>
<dbReference type="Proteomes" id="UP000478052">
    <property type="component" value="Unassembled WGS sequence"/>
</dbReference>
<dbReference type="PANTHER" id="PTHR35385:SF2">
    <property type="entry name" value="PROTEIN B, PUTATIVE-RELATED"/>
    <property type="match status" value="1"/>
</dbReference>
<dbReference type="OrthoDB" id="6582261at2759"/>
<protein>
    <submittedName>
        <fullName evidence="3">SWIM-type domain-containing protein</fullName>
    </submittedName>
</protein>
<reference evidence="3 4" key="1">
    <citation type="submission" date="2019-08" db="EMBL/GenBank/DDBJ databases">
        <title>Whole genome of Aphis craccivora.</title>
        <authorList>
            <person name="Voronova N.V."/>
            <person name="Shulinski R.S."/>
            <person name="Bandarenka Y.V."/>
            <person name="Zhorov D.G."/>
            <person name="Warner D."/>
        </authorList>
    </citation>
    <scope>NUCLEOTIDE SEQUENCE [LARGE SCALE GENOMIC DNA]</scope>
    <source>
        <strain evidence="3">180601</strain>
        <tissue evidence="3">Whole Body</tissue>
    </source>
</reference>
<dbReference type="EMBL" id="VUJU01006867">
    <property type="protein sequence ID" value="KAF0747382.1"/>
    <property type="molecule type" value="Genomic_DNA"/>
</dbReference>